<reference evidence="6" key="1">
    <citation type="submission" date="2018-11" db="EMBL/GenBank/DDBJ databases">
        <authorList>
            <person name="Alioto T."/>
            <person name="Alioto T."/>
        </authorList>
    </citation>
    <scope>NUCLEOTIDE SEQUENCE</scope>
</reference>
<dbReference type="InterPro" id="IPR050822">
    <property type="entry name" value="Cerebellin_Synaptic_Org"/>
</dbReference>
<keyword evidence="2" id="KW-0964">Secreted</keyword>
<dbReference type="OrthoDB" id="6050956at2759"/>
<sequence>MTLVFTYIVCVLVPMILNQLYVDAYSYGLQCVECDDDRKERFCRESTDDNGQSSFTAFTFTLDHNTIKWKKGDIVKYTRKLTNIGNCYNSNTGIFTVKTDGLYAVSAAMIGGPHQSTHYSIRKNGQQMVWLFTGPTYDMAAQTINLALRKGDRLWIQLEWLPVHIYKIKHPYHQFSAVLIRPGKF</sequence>
<protein>
    <recommendedName>
        <fullName evidence="5">C1q domain-containing protein</fullName>
    </recommendedName>
</protein>
<evidence type="ECO:0000313" key="6">
    <source>
        <dbReference type="EMBL" id="VDI22109.1"/>
    </source>
</evidence>
<gene>
    <name evidence="6" type="ORF">MGAL_10B050814</name>
</gene>
<evidence type="ECO:0000256" key="2">
    <source>
        <dbReference type="ARBA" id="ARBA00022525"/>
    </source>
</evidence>
<feature type="domain" description="C1q" evidence="5">
    <location>
        <begin position="51"/>
        <end position="185"/>
    </location>
</feature>
<dbReference type="Gene3D" id="2.60.120.40">
    <property type="match status" value="1"/>
</dbReference>
<accession>A0A8B6DNV8</accession>
<feature type="chain" id="PRO_5032579962" description="C1q domain-containing protein" evidence="4">
    <location>
        <begin position="25"/>
        <end position="185"/>
    </location>
</feature>
<dbReference type="Proteomes" id="UP000596742">
    <property type="component" value="Unassembled WGS sequence"/>
</dbReference>
<dbReference type="InterPro" id="IPR001073">
    <property type="entry name" value="C1q_dom"/>
</dbReference>
<dbReference type="EMBL" id="UYJE01003751">
    <property type="protein sequence ID" value="VDI22109.1"/>
    <property type="molecule type" value="Genomic_DNA"/>
</dbReference>
<name>A0A8B6DNV8_MYTGA</name>
<dbReference type="PANTHER" id="PTHR22923">
    <property type="entry name" value="CEREBELLIN-RELATED"/>
    <property type="match status" value="1"/>
</dbReference>
<dbReference type="Pfam" id="PF00386">
    <property type="entry name" value="C1q"/>
    <property type="match status" value="1"/>
</dbReference>
<keyword evidence="3 4" id="KW-0732">Signal</keyword>
<dbReference type="SMART" id="SM00110">
    <property type="entry name" value="C1Q"/>
    <property type="match status" value="1"/>
</dbReference>
<evidence type="ECO:0000256" key="1">
    <source>
        <dbReference type="ARBA" id="ARBA00004613"/>
    </source>
</evidence>
<proteinExistence type="predicted"/>
<dbReference type="InterPro" id="IPR008983">
    <property type="entry name" value="Tumour_necrosis_fac-like_dom"/>
</dbReference>
<evidence type="ECO:0000313" key="7">
    <source>
        <dbReference type="Proteomes" id="UP000596742"/>
    </source>
</evidence>
<organism evidence="6 7">
    <name type="scientific">Mytilus galloprovincialis</name>
    <name type="common">Mediterranean mussel</name>
    <dbReference type="NCBI Taxonomy" id="29158"/>
    <lineage>
        <taxon>Eukaryota</taxon>
        <taxon>Metazoa</taxon>
        <taxon>Spiralia</taxon>
        <taxon>Lophotrochozoa</taxon>
        <taxon>Mollusca</taxon>
        <taxon>Bivalvia</taxon>
        <taxon>Autobranchia</taxon>
        <taxon>Pteriomorphia</taxon>
        <taxon>Mytilida</taxon>
        <taxon>Mytiloidea</taxon>
        <taxon>Mytilidae</taxon>
        <taxon>Mytilinae</taxon>
        <taxon>Mytilus</taxon>
    </lineage>
</organism>
<evidence type="ECO:0000256" key="4">
    <source>
        <dbReference type="SAM" id="SignalP"/>
    </source>
</evidence>
<comment type="subcellular location">
    <subcellularLocation>
        <location evidence="1">Secreted</location>
    </subcellularLocation>
</comment>
<dbReference type="PROSITE" id="PS50871">
    <property type="entry name" value="C1Q"/>
    <property type="match status" value="1"/>
</dbReference>
<dbReference type="AlphaFoldDB" id="A0A8B6DNV8"/>
<evidence type="ECO:0000256" key="3">
    <source>
        <dbReference type="ARBA" id="ARBA00022729"/>
    </source>
</evidence>
<evidence type="ECO:0000259" key="5">
    <source>
        <dbReference type="PROSITE" id="PS50871"/>
    </source>
</evidence>
<dbReference type="PANTHER" id="PTHR22923:SF116">
    <property type="entry name" value="C1Q DOMAIN-CONTAINING PROTEIN"/>
    <property type="match status" value="1"/>
</dbReference>
<feature type="signal peptide" evidence="4">
    <location>
        <begin position="1"/>
        <end position="24"/>
    </location>
</feature>
<comment type="caution">
    <text evidence="6">The sequence shown here is derived from an EMBL/GenBank/DDBJ whole genome shotgun (WGS) entry which is preliminary data.</text>
</comment>
<dbReference type="SUPFAM" id="SSF49842">
    <property type="entry name" value="TNF-like"/>
    <property type="match status" value="1"/>
</dbReference>
<dbReference type="GO" id="GO:0005576">
    <property type="term" value="C:extracellular region"/>
    <property type="evidence" value="ECO:0007669"/>
    <property type="project" value="UniProtKB-SubCell"/>
</dbReference>
<keyword evidence="7" id="KW-1185">Reference proteome</keyword>